<keyword evidence="5 7" id="KW-0472">Membrane</keyword>
<dbReference type="Gene3D" id="1.10.287.70">
    <property type="match status" value="1"/>
</dbReference>
<evidence type="ECO:0000259" key="8">
    <source>
        <dbReference type="PROSITE" id="PS50222"/>
    </source>
</evidence>
<dbReference type="PROSITE" id="PS50222">
    <property type="entry name" value="EF_HAND_2"/>
    <property type="match status" value="2"/>
</dbReference>
<sequence length="813" mass="90125">MPSPKLPPLGLSSLEAPLAGRFPGAQYQQPSDMEGSGSAGPYSDEGFPGGFASDFLPCSGAGSSFQAALQSVAAEHGREVQRMQMKMAELRELVTHLQWRTLGQEVRSTSVEVSDAHGAPLVVETVMADGRTFTTLEPPELDVHDPGGFCTPTNSSDDGSAGSPGNSRAAGLRGRASRCSSQASSVQVRRATKERPGHLARGRSLKYDPWEDGNGSDGDIAKTPRLREHIPPLPAQTGSHILAPSSRSTARSTTDNKHVVEDGREPEGAEHGGNGMSHGSQGGTDKELLLQSQQDADCRSDGTVDVDGKPKTQGQNTLQTHNSEGLQRRTVDNRTSNRLAKELLEYETTGQRLWRERQSLQRSLMSLHGSLQSNNLRQCSPRLQQLVNHWSFDFLCGMVIVINTVLIGLSTQHVAVRGGQDKLEYEIAGMICNAFFLVELMLRLQVMGLRFFTTEGWRWNLFDMFLVLFSILDAVIQYGYNADAGAVGQSMKTVKMLRIVRVFRVFRFFTELRILALMILDSFRSLAWALLMLIIIMYVFAIWFTQDVASHILKVRSEGLPVDPVLTEYFGNLLLTLSSLFHAMLNGISWIELTNGLKYEPSMQALFFFYVSFTLLATAHTQREFLVEKQIEQKQKWLQEMKELFQEMDKEGCGSISLETIQEFLKDARVESYFQALGLEPHDTERLFDHLDDDNSGEVSLDEFLQGCLRLRGQARSIDVYSVMHDVRSLNSRFEELVDSLRGVARLASESSSRARKSSYAQSQACVDMPGAVFSKQGAVKTLSEPVEDDEMPTVIQRSTKPALMADGTGGQR</sequence>
<feature type="transmembrane region" description="Helical" evidence="7">
    <location>
        <begin position="526"/>
        <end position="545"/>
    </location>
</feature>
<feature type="transmembrane region" description="Helical" evidence="7">
    <location>
        <begin position="502"/>
        <end position="520"/>
    </location>
</feature>
<evidence type="ECO:0000256" key="3">
    <source>
        <dbReference type="ARBA" id="ARBA00022837"/>
    </source>
</evidence>
<feature type="compositionally biased region" description="Basic and acidic residues" evidence="6">
    <location>
        <begin position="219"/>
        <end position="230"/>
    </location>
</feature>
<organism evidence="9 10">
    <name type="scientific">Prorocentrum cordatum</name>
    <dbReference type="NCBI Taxonomy" id="2364126"/>
    <lineage>
        <taxon>Eukaryota</taxon>
        <taxon>Sar</taxon>
        <taxon>Alveolata</taxon>
        <taxon>Dinophyceae</taxon>
        <taxon>Prorocentrales</taxon>
        <taxon>Prorocentraceae</taxon>
        <taxon>Prorocentrum</taxon>
    </lineage>
</organism>
<feature type="domain" description="EF-hand" evidence="8">
    <location>
        <begin position="679"/>
        <end position="714"/>
    </location>
</feature>
<dbReference type="CDD" id="cd00051">
    <property type="entry name" value="EFh"/>
    <property type="match status" value="1"/>
</dbReference>
<dbReference type="InterPro" id="IPR043203">
    <property type="entry name" value="VGCC_Ca_Na"/>
</dbReference>
<feature type="transmembrane region" description="Helical" evidence="7">
    <location>
        <begin position="390"/>
        <end position="411"/>
    </location>
</feature>
<name>A0ABN9YBJ8_9DINO</name>
<dbReference type="InterPro" id="IPR027359">
    <property type="entry name" value="Volt_channel_dom_sf"/>
</dbReference>
<gene>
    <name evidence="9" type="ORF">PCOR1329_LOCUS83300</name>
</gene>
<dbReference type="InterPro" id="IPR018247">
    <property type="entry name" value="EF_Hand_1_Ca_BS"/>
</dbReference>
<dbReference type="PROSITE" id="PS00018">
    <property type="entry name" value="EF_HAND_1"/>
    <property type="match status" value="1"/>
</dbReference>
<feature type="compositionally biased region" description="Basic and acidic residues" evidence="6">
    <location>
        <begin position="296"/>
        <end position="310"/>
    </location>
</feature>
<evidence type="ECO:0000313" key="9">
    <source>
        <dbReference type="EMBL" id="CAK0908689.1"/>
    </source>
</evidence>
<feature type="transmembrane region" description="Helical" evidence="7">
    <location>
        <begin position="423"/>
        <end position="442"/>
    </location>
</feature>
<comment type="subcellular location">
    <subcellularLocation>
        <location evidence="1">Membrane</location>
        <topology evidence="1">Multi-pass membrane protein</topology>
    </subcellularLocation>
</comment>
<feature type="transmembrane region" description="Helical" evidence="7">
    <location>
        <begin position="462"/>
        <end position="481"/>
    </location>
</feature>
<dbReference type="Pfam" id="PF13499">
    <property type="entry name" value="EF-hand_7"/>
    <property type="match status" value="1"/>
</dbReference>
<keyword evidence="2 7" id="KW-0812">Transmembrane</keyword>
<dbReference type="InterPro" id="IPR011992">
    <property type="entry name" value="EF-hand-dom_pair"/>
</dbReference>
<feature type="region of interest" description="Disordered" evidence="6">
    <location>
        <begin position="783"/>
        <end position="813"/>
    </location>
</feature>
<reference evidence="9" key="1">
    <citation type="submission" date="2023-10" db="EMBL/GenBank/DDBJ databases">
        <authorList>
            <person name="Chen Y."/>
            <person name="Shah S."/>
            <person name="Dougan E. K."/>
            <person name="Thang M."/>
            <person name="Chan C."/>
        </authorList>
    </citation>
    <scope>NUCLEOTIDE SEQUENCE [LARGE SCALE GENOMIC DNA]</scope>
</reference>
<comment type="caution">
    <text evidence="9">The sequence shown here is derived from an EMBL/GenBank/DDBJ whole genome shotgun (WGS) entry which is preliminary data.</text>
</comment>
<dbReference type="SMART" id="SM00054">
    <property type="entry name" value="EFh"/>
    <property type="match status" value="2"/>
</dbReference>
<proteinExistence type="predicted"/>
<evidence type="ECO:0000256" key="6">
    <source>
        <dbReference type="SAM" id="MobiDB-lite"/>
    </source>
</evidence>
<dbReference type="SUPFAM" id="SSF81324">
    <property type="entry name" value="Voltage-gated potassium channels"/>
    <property type="match status" value="1"/>
</dbReference>
<protein>
    <recommendedName>
        <fullName evidence="8">EF-hand domain-containing protein</fullName>
    </recommendedName>
</protein>
<evidence type="ECO:0000256" key="2">
    <source>
        <dbReference type="ARBA" id="ARBA00022692"/>
    </source>
</evidence>
<feature type="compositionally biased region" description="Basic and acidic residues" evidence="6">
    <location>
        <begin position="254"/>
        <end position="270"/>
    </location>
</feature>
<feature type="domain" description="EF-hand" evidence="8">
    <location>
        <begin position="636"/>
        <end position="671"/>
    </location>
</feature>
<dbReference type="InterPro" id="IPR002048">
    <property type="entry name" value="EF_hand_dom"/>
</dbReference>
<dbReference type="EMBL" id="CAUYUJ010022060">
    <property type="protein sequence ID" value="CAK0908689.1"/>
    <property type="molecule type" value="Genomic_DNA"/>
</dbReference>
<dbReference type="PANTHER" id="PTHR10037:SF62">
    <property type="entry name" value="SODIUM CHANNEL PROTEIN 60E"/>
    <property type="match status" value="1"/>
</dbReference>
<feature type="compositionally biased region" description="Gly residues" evidence="6">
    <location>
        <begin position="271"/>
        <end position="282"/>
    </location>
</feature>
<dbReference type="InterPro" id="IPR005821">
    <property type="entry name" value="Ion_trans_dom"/>
</dbReference>
<evidence type="ECO:0000256" key="1">
    <source>
        <dbReference type="ARBA" id="ARBA00004141"/>
    </source>
</evidence>
<dbReference type="Gene3D" id="1.10.238.10">
    <property type="entry name" value="EF-hand"/>
    <property type="match status" value="1"/>
</dbReference>
<evidence type="ECO:0000256" key="4">
    <source>
        <dbReference type="ARBA" id="ARBA00022989"/>
    </source>
</evidence>
<evidence type="ECO:0000256" key="7">
    <source>
        <dbReference type="SAM" id="Phobius"/>
    </source>
</evidence>
<dbReference type="PANTHER" id="PTHR10037">
    <property type="entry name" value="VOLTAGE-GATED CATION CHANNEL CALCIUM AND SODIUM"/>
    <property type="match status" value="1"/>
</dbReference>
<keyword evidence="10" id="KW-1185">Reference proteome</keyword>
<evidence type="ECO:0000313" key="10">
    <source>
        <dbReference type="Proteomes" id="UP001189429"/>
    </source>
</evidence>
<dbReference type="SUPFAM" id="SSF47473">
    <property type="entry name" value="EF-hand"/>
    <property type="match status" value="1"/>
</dbReference>
<feature type="region of interest" description="Disordered" evidence="6">
    <location>
        <begin position="20"/>
        <end position="46"/>
    </location>
</feature>
<dbReference type="Proteomes" id="UP001189429">
    <property type="component" value="Unassembled WGS sequence"/>
</dbReference>
<feature type="region of interest" description="Disordered" evidence="6">
    <location>
        <begin position="136"/>
        <end position="334"/>
    </location>
</feature>
<evidence type="ECO:0000256" key="5">
    <source>
        <dbReference type="ARBA" id="ARBA00023136"/>
    </source>
</evidence>
<dbReference type="Gene3D" id="1.20.120.350">
    <property type="entry name" value="Voltage-gated potassium channels. Chain C"/>
    <property type="match status" value="1"/>
</dbReference>
<dbReference type="Pfam" id="PF00520">
    <property type="entry name" value="Ion_trans"/>
    <property type="match status" value="1"/>
</dbReference>
<feature type="compositionally biased region" description="Polar residues" evidence="6">
    <location>
        <begin position="312"/>
        <end position="325"/>
    </location>
</feature>
<accession>A0ABN9YBJ8</accession>
<keyword evidence="4 7" id="KW-1133">Transmembrane helix</keyword>
<keyword evidence="3" id="KW-0106">Calcium</keyword>
<feature type="compositionally biased region" description="Low complexity" evidence="6">
    <location>
        <begin position="165"/>
        <end position="181"/>
    </location>
</feature>